<feature type="active site" description="Proton donor" evidence="17">
    <location>
        <position position="253"/>
    </location>
</feature>
<dbReference type="NCBIfam" id="NF010478">
    <property type="entry name" value="PRK13903.1"/>
    <property type="match status" value="1"/>
</dbReference>
<dbReference type="PANTHER" id="PTHR21071">
    <property type="entry name" value="UDP-N-ACETYLENOLPYRUVOYLGLUCOSAMINE REDUCTASE"/>
    <property type="match status" value="1"/>
</dbReference>
<keyword evidence="14 17" id="KW-0131">Cell cycle</keyword>
<dbReference type="GO" id="GO:0051301">
    <property type="term" value="P:cell division"/>
    <property type="evidence" value="ECO:0007669"/>
    <property type="project" value="UniProtKB-KW"/>
</dbReference>
<evidence type="ECO:0000259" key="18">
    <source>
        <dbReference type="PROSITE" id="PS51387"/>
    </source>
</evidence>
<dbReference type="InterPro" id="IPR016167">
    <property type="entry name" value="FAD-bd_PCMH_sub1"/>
</dbReference>
<dbReference type="InterPro" id="IPR011601">
    <property type="entry name" value="MurB_C"/>
</dbReference>
<dbReference type="Pfam" id="PF01565">
    <property type="entry name" value="FAD_binding_4"/>
    <property type="match status" value="1"/>
</dbReference>
<dbReference type="Gene3D" id="3.90.78.10">
    <property type="entry name" value="UDP-N-acetylenolpyruvoylglucosamine reductase, C-terminal domain"/>
    <property type="match status" value="1"/>
</dbReference>
<keyword evidence="12 17" id="KW-0573">Peptidoglycan synthesis</keyword>
<evidence type="ECO:0000256" key="14">
    <source>
        <dbReference type="ARBA" id="ARBA00023306"/>
    </source>
</evidence>
<keyword evidence="9 17" id="KW-0274">FAD</keyword>
<dbReference type="GO" id="GO:0005829">
    <property type="term" value="C:cytosol"/>
    <property type="evidence" value="ECO:0007669"/>
    <property type="project" value="TreeGrafter"/>
</dbReference>
<comment type="catalytic activity">
    <reaction evidence="16 17">
        <text>UDP-N-acetyl-alpha-D-muramate + NADP(+) = UDP-N-acetyl-3-O-(1-carboxyvinyl)-alpha-D-glucosamine + NADPH + H(+)</text>
        <dbReference type="Rhea" id="RHEA:12248"/>
        <dbReference type="ChEBI" id="CHEBI:15378"/>
        <dbReference type="ChEBI" id="CHEBI:57783"/>
        <dbReference type="ChEBI" id="CHEBI:58349"/>
        <dbReference type="ChEBI" id="CHEBI:68483"/>
        <dbReference type="ChEBI" id="CHEBI:70757"/>
        <dbReference type="EC" id="1.3.1.98"/>
    </reaction>
</comment>
<evidence type="ECO:0000256" key="3">
    <source>
        <dbReference type="ARBA" id="ARBA00004496"/>
    </source>
</evidence>
<evidence type="ECO:0000256" key="10">
    <source>
        <dbReference type="ARBA" id="ARBA00022857"/>
    </source>
</evidence>
<keyword evidence="13 17" id="KW-0560">Oxidoreductase</keyword>
<feature type="domain" description="FAD-binding PCMH-type" evidence="18">
    <location>
        <begin position="27"/>
        <end position="198"/>
    </location>
</feature>
<comment type="function">
    <text evidence="2 17">Cell wall formation.</text>
</comment>
<evidence type="ECO:0000256" key="17">
    <source>
        <dbReference type="HAMAP-Rule" id="MF_00037"/>
    </source>
</evidence>
<dbReference type="HAMAP" id="MF_00037">
    <property type="entry name" value="MurB"/>
    <property type="match status" value="1"/>
</dbReference>
<evidence type="ECO:0000256" key="4">
    <source>
        <dbReference type="ARBA" id="ARBA00004752"/>
    </source>
</evidence>
<name>A0A1C4YUZ2_9ACTN</name>
<evidence type="ECO:0000313" key="19">
    <source>
        <dbReference type="EMBL" id="SCF24582.1"/>
    </source>
</evidence>
<dbReference type="GO" id="GO:0009252">
    <property type="term" value="P:peptidoglycan biosynthetic process"/>
    <property type="evidence" value="ECO:0007669"/>
    <property type="project" value="UniProtKB-UniRule"/>
</dbReference>
<evidence type="ECO:0000256" key="7">
    <source>
        <dbReference type="ARBA" id="ARBA00022618"/>
    </source>
</evidence>
<dbReference type="RefSeq" id="WP_018789232.1">
    <property type="nucleotide sequence ID" value="NZ_FMCV01000013.1"/>
</dbReference>
<dbReference type="SUPFAM" id="SSF56194">
    <property type="entry name" value="Uridine diphospho-N-Acetylenolpyruvylglucosamine reductase, MurB, C-terminal domain"/>
    <property type="match status" value="1"/>
</dbReference>
<keyword evidence="7 17" id="KW-0132">Cell division</keyword>
<dbReference type="SUPFAM" id="SSF56176">
    <property type="entry name" value="FAD-binding/transporter-associated domain-like"/>
    <property type="match status" value="1"/>
</dbReference>
<comment type="pathway">
    <text evidence="4 17">Cell wall biogenesis; peptidoglycan biosynthesis.</text>
</comment>
<dbReference type="InterPro" id="IPR016169">
    <property type="entry name" value="FAD-bd_PCMH_sub2"/>
</dbReference>
<keyword evidence="20" id="KW-1185">Reference proteome</keyword>
<dbReference type="InterPro" id="IPR036635">
    <property type="entry name" value="MurB_C_sf"/>
</dbReference>
<reference evidence="20" key="1">
    <citation type="submission" date="2016-06" db="EMBL/GenBank/DDBJ databases">
        <authorList>
            <person name="Varghese N."/>
        </authorList>
    </citation>
    <scope>NUCLEOTIDE SEQUENCE [LARGE SCALE GENOMIC DNA]</scope>
    <source>
        <strain evidence="20">DSM 45555</strain>
    </source>
</reference>
<gene>
    <name evidence="17" type="primary">murB</name>
    <name evidence="19" type="ORF">GA0070215_1132</name>
</gene>
<keyword evidence="11 17" id="KW-0133">Cell shape</keyword>
<organism evidence="19 20">
    <name type="scientific">Micromonospora marina</name>
    <dbReference type="NCBI Taxonomy" id="307120"/>
    <lineage>
        <taxon>Bacteria</taxon>
        <taxon>Bacillati</taxon>
        <taxon>Actinomycetota</taxon>
        <taxon>Actinomycetes</taxon>
        <taxon>Micromonosporales</taxon>
        <taxon>Micromonosporaceae</taxon>
        <taxon>Micromonospora</taxon>
    </lineage>
</organism>
<dbReference type="AlphaFoldDB" id="A0A1C4YUZ2"/>
<evidence type="ECO:0000256" key="2">
    <source>
        <dbReference type="ARBA" id="ARBA00003921"/>
    </source>
</evidence>
<dbReference type="EC" id="1.3.1.98" evidence="17"/>
<dbReference type="PANTHER" id="PTHR21071:SF4">
    <property type="entry name" value="UDP-N-ACETYLENOLPYRUVOYLGLUCOSAMINE REDUCTASE"/>
    <property type="match status" value="1"/>
</dbReference>
<dbReference type="GO" id="GO:0071555">
    <property type="term" value="P:cell wall organization"/>
    <property type="evidence" value="ECO:0007669"/>
    <property type="project" value="UniProtKB-KW"/>
</dbReference>
<evidence type="ECO:0000256" key="8">
    <source>
        <dbReference type="ARBA" id="ARBA00022630"/>
    </source>
</evidence>
<keyword evidence="8 17" id="KW-0285">Flavoprotein</keyword>
<proteinExistence type="inferred from homology"/>
<evidence type="ECO:0000256" key="1">
    <source>
        <dbReference type="ARBA" id="ARBA00001974"/>
    </source>
</evidence>
<evidence type="ECO:0000313" key="20">
    <source>
        <dbReference type="Proteomes" id="UP000198551"/>
    </source>
</evidence>
<sequence>MSDVYAEPATAGDPTDPATLARYTTLRLGGPAGRLEIADDAAQIVLKVQEAEAREQSVLVLAGGSNVVIGDQGFPGTVVLVRSRGFRVVAENGDTVTVRVEAGEPWDDLVAATVERGWSGLECLSGIPGSAGATPIQNVGAYGQEVAETIVAVEAYDRTRREVVRITAADCGFVYRGSIFKYSDRWVVLTVDFRLTRSPRSGPVRYAELARALGVEVGDRVPLADARATVRRLRAGKGMVLDAADPDTWSVGSFFTNPVLPAEVFEQVRERAADLGQPPNWPGADGTVKVSAAWLIDKAGFGKGYAGPEGVAISSKHTLALTNRSGAASTAALVALAREIRDGVQSRFGVTLHPEPVLINCTI</sequence>
<evidence type="ECO:0000256" key="6">
    <source>
        <dbReference type="ARBA" id="ARBA00022490"/>
    </source>
</evidence>
<evidence type="ECO:0000256" key="11">
    <source>
        <dbReference type="ARBA" id="ARBA00022960"/>
    </source>
</evidence>
<feature type="active site" evidence="17">
    <location>
        <position position="176"/>
    </location>
</feature>
<accession>A0A1C4YUZ2</accession>
<feature type="active site" evidence="17">
    <location>
        <position position="355"/>
    </location>
</feature>
<keyword evidence="10 17" id="KW-0521">NADP</keyword>
<dbReference type="Proteomes" id="UP000198551">
    <property type="component" value="Unassembled WGS sequence"/>
</dbReference>
<dbReference type="Gene3D" id="3.30.43.10">
    <property type="entry name" value="Uridine Diphospho-n-acetylenolpyruvylglucosamine Reductase, domain 2"/>
    <property type="match status" value="1"/>
</dbReference>
<dbReference type="GO" id="GO:0008360">
    <property type="term" value="P:regulation of cell shape"/>
    <property type="evidence" value="ECO:0007669"/>
    <property type="project" value="UniProtKB-KW"/>
</dbReference>
<evidence type="ECO:0000256" key="9">
    <source>
        <dbReference type="ARBA" id="ARBA00022827"/>
    </source>
</evidence>
<comment type="cofactor">
    <cofactor evidence="1 17">
        <name>FAD</name>
        <dbReference type="ChEBI" id="CHEBI:57692"/>
    </cofactor>
</comment>
<dbReference type="InterPro" id="IPR036318">
    <property type="entry name" value="FAD-bd_PCMH-like_sf"/>
</dbReference>
<dbReference type="InterPro" id="IPR016166">
    <property type="entry name" value="FAD-bd_PCMH"/>
</dbReference>
<evidence type="ECO:0000256" key="15">
    <source>
        <dbReference type="ARBA" id="ARBA00023316"/>
    </source>
</evidence>
<evidence type="ECO:0000256" key="13">
    <source>
        <dbReference type="ARBA" id="ARBA00023002"/>
    </source>
</evidence>
<evidence type="ECO:0000256" key="5">
    <source>
        <dbReference type="ARBA" id="ARBA00010485"/>
    </source>
</evidence>
<comment type="similarity">
    <text evidence="5 17">Belongs to the MurB family.</text>
</comment>
<evidence type="ECO:0000256" key="16">
    <source>
        <dbReference type="ARBA" id="ARBA00048914"/>
    </source>
</evidence>
<dbReference type="UniPathway" id="UPA00219"/>
<dbReference type="GO" id="GO:0071949">
    <property type="term" value="F:FAD binding"/>
    <property type="evidence" value="ECO:0007669"/>
    <property type="project" value="InterPro"/>
</dbReference>
<keyword evidence="6 17" id="KW-0963">Cytoplasm</keyword>
<dbReference type="Pfam" id="PF02873">
    <property type="entry name" value="MurB_C"/>
    <property type="match status" value="1"/>
</dbReference>
<dbReference type="PROSITE" id="PS51387">
    <property type="entry name" value="FAD_PCMH"/>
    <property type="match status" value="1"/>
</dbReference>
<comment type="subcellular location">
    <subcellularLocation>
        <location evidence="3 17">Cytoplasm</location>
    </subcellularLocation>
</comment>
<dbReference type="Gene3D" id="3.30.465.10">
    <property type="match status" value="1"/>
</dbReference>
<dbReference type="InterPro" id="IPR003170">
    <property type="entry name" value="MurB"/>
</dbReference>
<dbReference type="InterPro" id="IPR006094">
    <property type="entry name" value="Oxid_FAD_bind_N"/>
</dbReference>
<dbReference type="EMBL" id="FMCV01000013">
    <property type="protein sequence ID" value="SCF24582.1"/>
    <property type="molecule type" value="Genomic_DNA"/>
</dbReference>
<dbReference type="GO" id="GO:0008762">
    <property type="term" value="F:UDP-N-acetylmuramate dehydrogenase activity"/>
    <property type="evidence" value="ECO:0007669"/>
    <property type="project" value="UniProtKB-UniRule"/>
</dbReference>
<evidence type="ECO:0000256" key="12">
    <source>
        <dbReference type="ARBA" id="ARBA00022984"/>
    </source>
</evidence>
<keyword evidence="15 17" id="KW-0961">Cell wall biogenesis/degradation</keyword>
<protein>
    <recommendedName>
        <fullName evidence="17">UDP-N-acetylenolpyruvoylglucosamine reductase</fullName>
        <ecNumber evidence="17">1.3.1.98</ecNumber>
    </recommendedName>
    <alternativeName>
        <fullName evidence="17">UDP-N-acetylmuramate dehydrogenase</fullName>
    </alternativeName>
</protein>